<evidence type="ECO:0000256" key="3">
    <source>
        <dbReference type="ARBA" id="ARBA00022617"/>
    </source>
</evidence>
<protein>
    <submittedName>
        <fullName evidence="10">Benzoate 4-monooxygenase cytochrome p450</fullName>
    </submittedName>
</protein>
<evidence type="ECO:0000256" key="9">
    <source>
        <dbReference type="SAM" id="Phobius"/>
    </source>
</evidence>
<dbReference type="Proteomes" id="UP000237481">
    <property type="component" value="Unassembled WGS sequence"/>
</dbReference>
<keyword evidence="5" id="KW-0560">Oxidoreductase</keyword>
<accession>A0A2S4KQK1</accession>
<dbReference type="GO" id="GO:0020037">
    <property type="term" value="F:heme binding"/>
    <property type="evidence" value="ECO:0007669"/>
    <property type="project" value="InterPro"/>
</dbReference>
<dbReference type="PRINTS" id="PR00465">
    <property type="entry name" value="EP450IV"/>
</dbReference>
<dbReference type="GO" id="GO:0016705">
    <property type="term" value="F:oxidoreductase activity, acting on paired donors, with incorporation or reduction of molecular oxygen"/>
    <property type="evidence" value="ECO:0007669"/>
    <property type="project" value="InterPro"/>
</dbReference>
<dbReference type="EMBL" id="PKSG01000851">
    <property type="protein sequence ID" value="POR32440.1"/>
    <property type="molecule type" value="Genomic_DNA"/>
</dbReference>
<keyword evidence="11" id="KW-1185">Reference proteome</keyword>
<dbReference type="InterPro" id="IPR002403">
    <property type="entry name" value="Cyt_P450_E_grp-IV"/>
</dbReference>
<evidence type="ECO:0000256" key="6">
    <source>
        <dbReference type="ARBA" id="ARBA00023004"/>
    </source>
</evidence>
<gene>
    <name evidence="10" type="ORF">TPAR_07355</name>
</gene>
<dbReference type="Pfam" id="PF00067">
    <property type="entry name" value="p450"/>
    <property type="match status" value="3"/>
</dbReference>
<dbReference type="InterPro" id="IPR050121">
    <property type="entry name" value="Cytochrome_P450_monoxygenase"/>
</dbReference>
<dbReference type="Gene3D" id="1.10.630.10">
    <property type="entry name" value="Cytochrome P450"/>
    <property type="match status" value="3"/>
</dbReference>
<comment type="caution">
    <text evidence="10">The sequence shown here is derived from an EMBL/GenBank/DDBJ whole genome shotgun (WGS) entry which is preliminary data.</text>
</comment>
<dbReference type="CDD" id="cd11061">
    <property type="entry name" value="CYP67-like"/>
    <property type="match status" value="1"/>
</dbReference>
<dbReference type="PANTHER" id="PTHR24305">
    <property type="entry name" value="CYTOCHROME P450"/>
    <property type="match status" value="1"/>
</dbReference>
<dbReference type="InterPro" id="IPR001128">
    <property type="entry name" value="Cyt_P450"/>
</dbReference>
<dbReference type="PRINTS" id="PR00385">
    <property type="entry name" value="P450"/>
</dbReference>
<feature type="transmembrane region" description="Helical" evidence="9">
    <location>
        <begin position="12"/>
        <end position="32"/>
    </location>
</feature>
<evidence type="ECO:0000256" key="4">
    <source>
        <dbReference type="ARBA" id="ARBA00022723"/>
    </source>
</evidence>
<keyword evidence="4 8" id="KW-0479">Metal-binding</keyword>
<keyword evidence="7 10" id="KW-0503">Monooxygenase</keyword>
<dbReference type="STRING" id="94208.A0A2S4KQK1"/>
<evidence type="ECO:0000256" key="5">
    <source>
        <dbReference type="ARBA" id="ARBA00023002"/>
    </source>
</evidence>
<evidence type="ECO:0000256" key="2">
    <source>
        <dbReference type="ARBA" id="ARBA00010617"/>
    </source>
</evidence>
<dbReference type="GO" id="GO:0004497">
    <property type="term" value="F:monooxygenase activity"/>
    <property type="evidence" value="ECO:0007669"/>
    <property type="project" value="UniProtKB-KW"/>
</dbReference>
<evidence type="ECO:0000256" key="7">
    <source>
        <dbReference type="ARBA" id="ARBA00023033"/>
    </source>
</evidence>
<keyword evidence="9" id="KW-1133">Transmembrane helix</keyword>
<dbReference type="InterPro" id="IPR017972">
    <property type="entry name" value="Cyt_P450_CS"/>
</dbReference>
<sequence length="1000" mass="112347">MEFIQANSTHPWHFATLLSASGLFGILWVVLYRLYFHPYAKYPGPFLAKLTSWYSAYHTRIGDLHTDIWKCHEKYGMTTPLLLMFYFLSPYCFWQIKGCTANDVAIGDLVRYAPNRLLINTEPGLKGIYGHGKNVRKSKSYLRISLVPGVHPTLGTIDNQKHAKLRRILNQGLSDSHIRALDSELNDIAAIFAKGLGETQDRFQISGGIDTADGWSSPKNMAHWCDFFTFDVMSQLVFGTSYHLLTSDENHWIIDGVLGQMRRISFLNQLPELEDMKFDRFLFPDARRKAFRFSQKSKDIMEARQRRHEAKTKAVENGVDADEPKKIDIFSKLLSARDPETGEGLSQKQLWAESNLLIIAGEIFRQQVEGVALAQEADVGESTGSDTSSTAMAATFFYLSRHPAAYARVTKEVRSVFSSPEEVHQGPKLLSCAYLRACIQEALRLSPAASGAMWREVLPGGLNISGTDLHLPAGLEVGTGIWSLNHNAKYFPEPLAFRPERWIPAEAGEGAVAVAKSAFATFSIGPRNCVGKGLAMIEISLAMAAVISGYDFRRAESGLGDVGEGKGEFKGQFHTFWAFTSMKDGPYVQFKPVWILGLAIHRLLFHPLRSHPGPLLAKLTSFYNTFHIIRMDEARNLHNLHEKYGPVVRYGPNHVSIRSPDGVRMLYTNSTYTRKADSYLAFPRNPDKASLFSSINKQDHARKRRALRHGFSDSALKDAEVIVKKHVAMLYRCLELLPDDDGEGHSLESKESRAARGWSTPKNYSTWINRYSFDLSSDLSLSRSLDMMGSVTNRHIVDVIHDNIVTEEVRRVFSSEELITFTGGTSSCPYLHACIDEALRMAPPAGSVLRRQVEPSGVVINDFVYPPGTNIGVPVFALHHDSRYFPDPFKYQPERWIPDETLADGTVVTPELVKRANSAFLPFSAGTRSCIGKPLAYMQMQVLYATLLYKYDFRLCQERWVNGRRSGTGPDPTEEYELLDIFTSWKNGPLVEVKLRAQPA</sequence>
<keyword evidence="9" id="KW-0472">Membrane</keyword>
<evidence type="ECO:0000256" key="1">
    <source>
        <dbReference type="ARBA" id="ARBA00001971"/>
    </source>
</evidence>
<evidence type="ECO:0000256" key="8">
    <source>
        <dbReference type="PIRSR" id="PIRSR602403-1"/>
    </source>
</evidence>
<name>A0A2S4KQK1_9HYPO</name>
<feature type="binding site" description="axial binding residue" evidence="8">
    <location>
        <position position="930"/>
    </location>
    <ligand>
        <name>heme</name>
        <dbReference type="ChEBI" id="CHEBI:30413"/>
    </ligand>
    <ligandPart>
        <name>Fe</name>
        <dbReference type="ChEBI" id="CHEBI:18248"/>
    </ligandPart>
</feature>
<evidence type="ECO:0000313" key="11">
    <source>
        <dbReference type="Proteomes" id="UP000237481"/>
    </source>
</evidence>
<reference evidence="10 11" key="1">
    <citation type="submission" date="2018-01" db="EMBL/GenBank/DDBJ databases">
        <title>Harnessing the power of phylogenomics to disentangle the directionality and signatures of interkingdom host jumping in the parasitic fungal genus Tolypocladium.</title>
        <authorList>
            <person name="Quandt C.A."/>
            <person name="Patterson W."/>
            <person name="Spatafora J.W."/>
        </authorList>
    </citation>
    <scope>NUCLEOTIDE SEQUENCE [LARGE SCALE GENOMIC DNA]</scope>
    <source>
        <strain evidence="10 11">NRBC 100945</strain>
    </source>
</reference>
<dbReference type="OrthoDB" id="1470350at2759"/>
<keyword evidence="9" id="KW-0812">Transmembrane</keyword>
<comment type="cofactor">
    <cofactor evidence="1 8">
        <name>heme</name>
        <dbReference type="ChEBI" id="CHEBI:30413"/>
    </cofactor>
</comment>
<dbReference type="AlphaFoldDB" id="A0A2S4KQK1"/>
<evidence type="ECO:0000313" key="10">
    <source>
        <dbReference type="EMBL" id="POR32440.1"/>
    </source>
</evidence>
<dbReference type="SUPFAM" id="SSF48264">
    <property type="entry name" value="Cytochrome P450"/>
    <property type="match status" value="2"/>
</dbReference>
<comment type="similarity">
    <text evidence="2">Belongs to the cytochrome P450 family.</text>
</comment>
<dbReference type="GO" id="GO:0005506">
    <property type="term" value="F:iron ion binding"/>
    <property type="evidence" value="ECO:0007669"/>
    <property type="project" value="InterPro"/>
</dbReference>
<dbReference type="PANTHER" id="PTHR24305:SF237">
    <property type="entry name" value="CYTOCHROME P450 MONOOXYGENASE ATNE-RELATED"/>
    <property type="match status" value="1"/>
</dbReference>
<proteinExistence type="inferred from homology"/>
<dbReference type="PROSITE" id="PS00086">
    <property type="entry name" value="CYTOCHROME_P450"/>
    <property type="match status" value="2"/>
</dbReference>
<keyword evidence="3 8" id="KW-0349">Heme</keyword>
<keyword evidence="6 8" id="KW-0408">Iron</keyword>
<organism evidence="10 11">
    <name type="scientific">Tolypocladium paradoxum</name>
    <dbReference type="NCBI Taxonomy" id="94208"/>
    <lineage>
        <taxon>Eukaryota</taxon>
        <taxon>Fungi</taxon>
        <taxon>Dikarya</taxon>
        <taxon>Ascomycota</taxon>
        <taxon>Pezizomycotina</taxon>
        <taxon>Sordariomycetes</taxon>
        <taxon>Hypocreomycetidae</taxon>
        <taxon>Hypocreales</taxon>
        <taxon>Ophiocordycipitaceae</taxon>
        <taxon>Tolypocladium</taxon>
    </lineage>
</organism>
<dbReference type="InterPro" id="IPR036396">
    <property type="entry name" value="Cyt_P450_sf"/>
</dbReference>